<dbReference type="GO" id="GO:0090575">
    <property type="term" value="C:RNA polymerase II transcription regulator complex"/>
    <property type="evidence" value="ECO:0007669"/>
    <property type="project" value="TreeGrafter"/>
</dbReference>
<dbReference type="GO" id="GO:0045944">
    <property type="term" value="P:positive regulation of transcription by RNA polymerase II"/>
    <property type="evidence" value="ECO:0007669"/>
    <property type="project" value="TreeGrafter"/>
</dbReference>
<sequence>MSQSHQTFPLPAWNSTSTPSQGQYPSNRFRSSNDFKLPSIHELDRSNQIRRETDRSDNFISPKPSNFNTEAKSDGTPPSYNTEENGQPTPPNYSRFQPTLPPIPLSPVKPSPYPTSNLMDRRHSIQPLSFPVNYHDPGRRSSMPSIMHPYSDPRFAMPMRNDKPYARTPQLKESHKLAERRRRKEMKDLFDELKEELPMDKNIKASKWEIMTKALEYISELKATTKEMNQEIKMLKGELSKRDKLDPA</sequence>
<feature type="compositionally biased region" description="Pro residues" evidence="3">
    <location>
        <begin position="99"/>
        <end position="113"/>
    </location>
</feature>
<accession>A0A137PHV2</accession>
<dbReference type="GO" id="GO:0046983">
    <property type="term" value="F:protein dimerization activity"/>
    <property type="evidence" value="ECO:0007669"/>
    <property type="project" value="InterPro"/>
</dbReference>
<dbReference type="InterPro" id="IPR036638">
    <property type="entry name" value="HLH_DNA-bd_sf"/>
</dbReference>
<keyword evidence="2" id="KW-0539">Nucleus</keyword>
<feature type="compositionally biased region" description="Basic and acidic residues" evidence="3">
    <location>
        <begin position="160"/>
        <end position="177"/>
    </location>
</feature>
<evidence type="ECO:0000313" key="5">
    <source>
        <dbReference type="EMBL" id="KXN74583.1"/>
    </source>
</evidence>
<reference evidence="5 6" key="1">
    <citation type="journal article" date="2015" name="Genome Biol. Evol.">
        <title>Phylogenomic analyses indicate that early fungi evolved digesting cell walls of algal ancestors of land plants.</title>
        <authorList>
            <person name="Chang Y."/>
            <person name="Wang S."/>
            <person name="Sekimoto S."/>
            <person name="Aerts A.L."/>
            <person name="Choi C."/>
            <person name="Clum A."/>
            <person name="LaButti K.M."/>
            <person name="Lindquist E.A."/>
            <person name="Yee Ngan C."/>
            <person name="Ohm R.A."/>
            <person name="Salamov A.A."/>
            <person name="Grigoriev I.V."/>
            <person name="Spatafora J.W."/>
            <person name="Berbee M.L."/>
        </authorList>
    </citation>
    <scope>NUCLEOTIDE SEQUENCE [LARGE SCALE GENOMIC DNA]</scope>
    <source>
        <strain evidence="5 6">NRRL 28638</strain>
    </source>
</reference>
<dbReference type="SMART" id="SM00353">
    <property type="entry name" value="HLH"/>
    <property type="match status" value="1"/>
</dbReference>
<evidence type="ECO:0000313" key="6">
    <source>
        <dbReference type="Proteomes" id="UP000070444"/>
    </source>
</evidence>
<dbReference type="PANTHER" id="PTHR10328:SF15">
    <property type="entry name" value="BHLH TRANSCRIPTION FACTOR"/>
    <property type="match status" value="1"/>
</dbReference>
<feature type="region of interest" description="Disordered" evidence="3">
    <location>
        <begin position="1"/>
        <end position="124"/>
    </location>
</feature>
<dbReference type="Gene3D" id="4.10.280.10">
    <property type="entry name" value="Helix-loop-helix DNA-binding domain"/>
    <property type="match status" value="1"/>
</dbReference>
<dbReference type="OrthoDB" id="8964853at2759"/>
<feature type="domain" description="BHLH" evidence="4">
    <location>
        <begin position="170"/>
        <end position="221"/>
    </location>
</feature>
<dbReference type="GO" id="GO:0003677">
    <property type="term" value="F:DNA binding"/>
    <property type="evidence" value="ECO:0007669"/>
    <property type="project" value="UniProtKB-KW"/>
</dbReference>
<dbReference type="Proteomes" id="UP000070444">
    <property type="component" value="Unassembled WGS sequence"/>
</dbReference>
<dbReference type="AlphaFoldDB" id="A0A137PHV2"/>
<dbReference type="EMBL" id="KQ964422">
    <property type="protein sequence ID" value="KXN74583.1"/>
    <property type="molecule type" value="Genomic_DNA"/>
</dbReference>
<feature type="compositionally biased region" description="Polar residues" evidence="3">
    <location>
        <begin position="1"/>
        <end position="34"/>
    </location>
</feature>
<keyword evidence="1" id="KW-0238">DNA-binding</keyword>
<feature type="region of interest" description="Disordered" evidence="3">
    <location>
        <begin position="148"/>
        <end position="181"/>
    </location>
</feature>
<dbReference type="GO" id="GO:0003700">
    <property type="term" value="F:DNA-binding transcription factor activity"/>
    <property type="evidence" value="ECO:0007669"/>
    <property type="project" value="TreeGrafter"/>
</dbReference>
<feature type="compositionally biased region" description="Polar residues" evidence="3">
    <location>
        <begin position="63"/>
        <end position="97"/>
    </location>
</feature>
<evidence type="ECO:0000256" key="2">
    <source>
        <dbReference type="ARBA" id="ARBA00023242"/>
    </source>
</evidence>
<proteinExistence type="predicted"/>
<evidence type="ECO:0000256" key="1">
    <source>
        <dbReference type="ARBA" id="ARBA00023125"/>
    </source>
</evidence>
<dbReference type="Pfam" id="PF00010">
    <property type="entry name" value="HLH"/>
    <property type="match status" value="1"/>
</dbReference>
<gene>
    <name evidence="5" type="ORF">CONCODRAFT_2388</name>
</gene>
<dbReference type="STRING" id="796925.A0A137PHV2"/>
<protein>
    <recommendedName>
        <fullName evidence="4">BHLH domain-containing protein</fullName>
    </recommendedName>
</protein>
<organism evidence="5 6">
    <name type="scientific">Conidiobolus coronatus (strain ATCC 28846 / CBS 209.66 / NRRL 28638)</name>
    <name type="common">Delacroixia coronata</name>
    <dbReference type="NCBI Taxonomy" id="796925"/>
    <lineage>
        <taxon>Eukaryota</taxon>
        <taxon>Fungi</taxon>
        <taxon>Fungi incertae sedis</taxon>
        <taxon>Zoopagomycota</taxon>
        <taxon>Entomophthoromycotina</taxon>
        <taxon>Entomophthoromycetes</taxon>
        <taxon>Entomophthorales</taxon>
        <taxon>Ancylistaceae</taxon>
        <taxon>Conidiobolus</taxon>
    </lineage>
</organism>
<keyword evidence="6" id="KW-1185">Reference proteome</keyword>
<feature type="compositionally biased region" description="Basic and acidic residues" evidence="3">
    <location>
        <begin position="39"/>
        <end position="57"/>
    </location>
</feature>
<dbReference type="PANTHER" id="PTHR10328">
    <property type="entry name" value="PROTEIN MAX MYC-ASSOCIATED FACTOR X"/>
    <property type="match status" value="1"/>
</dbReference>
<evidence type="ECO:0000256" key="3">
    <source>
        <dbReference type="SAM" id="MobiDB-lite"/>
    </source>
</evidence>
<evidence type="ECO:0000259" key="4">
    <source>
        <dbReference type="PROSITE" id="PS50888"/>
    </source>
</evidence>
<dbReference type="SUPFAM" id="SSF47459">
    <property type="entry name" value="HLH, helix-loop-helix DNA-binding domain"/>
    <property type="match status" value="1"/>
</dbReference>
<name>A0A137PHV2_CONC2</name>
<dbReference type="InterPro" id="IPR011598">
    <property type="entry name" value="bHLH_dom"/>
</dbReference>
<dbReference type="PROSITE" id="PS50888">
    <property type="entry name" value="BHLH"/>
    <property type="match status" value="1"/>
</dbReference>